<dbReference type="AlphaFoldDB" id="A7EYG4"/>
<organism evidence="1 2">
    <name type="scientific">Sclerotinia sclerotiorum (strain ATCC 18683 / 1980 / Ss-1)</name>
    <name type="common">White mold</name>
    <name type="synonym">Whetzelinia sclerotiorum</name>
    <dbReference type="NCBI Taxonomy" id="665079"/>
    <lineage>
        <taxon>Eukaryota</taxon>
        <taxon>Fungi</taxon>
        <taxon>Dikarya</taxon>
        <taxon>Ascomycota</taxon>
        <taxon>Pezizomycotina</taxon>
        <taxon>Leotiomycetes</taxon>
        <taxon>Helotiales</taxon>
        <taxon>Sclerotiniaceae</taxon>
        <taxon>Sclerotinia</taxon>
    </lineage>
</organism>
<dbReference type="EMBL" id="CH476635">
    <property type="protein sequence ID" value="EDN94506.1"/>
    <property type="molecule type" value="Genomic_DNA"/>
</dbReference>
<sequence length="40" mass="4653">MRLYKRTGQAQEKQLRVWKKFSESVSAAIDIDAEEPMPNT</sequence>
<evidence type="ECO:0000313" key="1">
    <source>
        <dbReference type="EMBL" id="EDN94506.1"/>
    </source>
</evidence>
<dbReference type="RefSeq" id="XP_001588832.1">
    <property type="nucleotide sequence ID" value="XM_001588782.1"/>
</dbReference>
<name>A7EYG4_SCLS1</name>
<accession>A7EYG4</accession>
<proteinExistence type="predicted"/>
<dbReference type="Proteomes" id="UP000001312">
    <property type="component" value="Unassembled WGS sequence"/>
</dbReference>
<dbReference type="GeneID" id="5484633"/>
<gene>
    <name evidence="1" type="ORF">SS1G_10380</name>
</gene>
<dbReference type="KEGG" id="ssl:SS1G_10380"/>
<protein>
    <submittedName>
        <fullName evidence="1">Uncharacterized protein</fullName>
    </submittedName>
</protein>
<keyword evidence="2" id="KW-1185">Reference proteome</keyword>
<evidence type="ECO:0000313" key="2">
    <source>
        <dbReference type="Proteomes" id="UP000001312"/>
    </source>
</evidence>
<dbReference type="InParanoid" id="A7EYG4"/>
<reference evidence="2" key="1">
    <citation type="journal article" date="2011" name="PLoS Genet.">
        <title>Genomic analysis of the necrotrophic fungal pathogens Sclerotinia sclerotiorum and Botrytis cinerea.</title>
        <authorList>
            <person name="Amselem J."/>
            <person name="Cuomo C.A."/>
            <person name="van Kan J.A."/>
            <person name="Viaud M."/>
            <person name="Benito E.P."/>
            <person name="Couloux A."/>
            <person name="Coutinho P.M."/>
            <person name="de Vries R.P."/>
            <person name="Dyer P.S."/>
            <person name="Fillinger S."/>
            <person name="Fournier E."/>
            <person name="Gout L."/>
            <person name="Hahn M."/>
            <person name="Kohn L."/>
            <person name="Lapalu N."/>
            <person name="Plummer K.M."/>
            <person name="Pradier J.M."/>
            <person name="Quevillon E."/>
            <person name="Sharon A."/>
            <person name="Simon A."/>
            <person name="ten Have A."/>
            <person name="Tudzynski B."/>
            <person name="Tudzynski P."/>
            <person name="Wincker P."/>
            <person name="Andrew M."/>
            <person name="Anthouard V."/>
            <person name="Beever R.E."/>
            <person name="Beffa R."/>
            <person name="Benoit I."/>
            <person name="Bouzid O."/>
            <person name="Brault B."/>
            <person name="Chen Z."/>
            <person name="Choquer M."/>
            <person name="Collemare J."/>
            <person name="Cotton P."/>
            <person name="Danchin E.G."/>
            <person name="Da Silva C."/>
            <person name="Gautier A."/>
            <person name="Giraud C."/>
            <person name="Giraud T."/>
            <person name="Gonzalez C."/>
            <person name="Grossetete S."/>
            <person name="Guldener U."/>
            <person name="Henrissat B."/>
            <person name="Howlett B.J."/>
            <person name="Kodira C."/>
            <person name="Kretschmer M."/>
            <person name="Lappartient A."/>
            <person name="Leroch M."/>
            <person name="Levis C."/>
            <person name="Mauceli E."/>
            <person name="Neuveglise C."/>
            <person name="Oeser B."/>
            <person name="Pearson M."/>
            <person name="Poulain J."/>
            <person name="Poussereau N."/>
            <person name="Quesneville H."/>
            <person name="Rascle C."/>
            <person name="Schumacher J."/>
            <person name="Segurens B."/>
            <person name="Sexton A."/>
            <person name="Silva E."/>
            <person name="Sirven C."/>
            <person name="Soanes D.M."/>
            <person name="Talbot N.J."/>
            <person name="Templeton M."/>
            <person name="Yandava C."/>
            <person name="Yarden O."/>
            <person name="Zeng Q."/>
            <person name="Rollins J.A."/>
            <person name="Lebrun M.H."/>
            <person name="Dickman M."/>
        </authorList>
    </citation>
    <scope>NUCLEOTIDE SEQUENCE [LARGE SCALE GENOMIC DNA]</scope>
    <source>
        <strain evidence="2">ATCC 18683 / 1980 / Ss-1</strain>
    </source>
</reference>
<dbReference type="HOGENOM" id="CLU_3299665_0_0_1"/>